<reference evidence="1 2" key="1">
    <citation type="submission" date="2019-10" db="EMBL/GenBank/DDBJ databases">
        <authorList>
            <person name="Karimi E."/>
        </authorList>
    </citation>
    <scope>NUCLEOTIDE SEQUENCE [LARGE SCALE GENOMIC DNA]</scope>
    <source>
        <strain evidence="1">Maribacter sp. 151</strain>
    </source>
</reference>
<dbReference type="Proteomes" id="UP000430202">
    <property type="component" value="Unassembled WGS sequence"/>
</dbReference>
<name>A0A653SXK7_9FLAO</name>
<organism evidence="1 2">
    <name type="scientific">Maribacter litoralis</name>
    <dbReference type="NCBI Taxonomy" id="2059726"/>
    <lineage>
        <taxon>Bacteria</taxon>
        <taxon>Pseudomonadati</taxon>
        <taxon>Bacteroidota</taxon>
        <taxon>Flavobacteriia</taxon>
        <taxon>Flavobacteriales</taxon>
        <taxon>Flavobacteriaceae</taxon>
        <taxon>Maribacter</taxon>
    </lineage>
</organism>
<protein>
    <submittedName>
        <fullName evidence="1">Uncharacterized protein</fullName>
    </submittedName>
</protein>
<proteinExistence type="predicted"/>
<evidence type="ECO:0000313" key="2">
    <source>
        <dbReference type="Proteomes" id="UP000430202"/>
    </source>
</evidence>
<sequence length="53" mass="5977">MPASGTAKSIKIKHVIINLRNPLSILTPEESPCSIIIVLLFCIQYRYYVCNVL</sequence>
<dbReference type="EMBL" id="CABWLR010000003">
    <property type="protein sequence ID" value="VXB69710.1"/>
    <property type="molecule type" value="Genomic_DNA"/>
</dbReference>
<evidence type="ECO:0000313" key="1">
    <source>
        <dbReference type="EMBL" id="VXB69710.1"/>
    </source>
</evidence>
<keyword evidence="2" id="KW-1185">Reference proteome</keyword>
<accession>A0A653SXK7</accession>
<dbReference type="AlphaFoldDB" id="A0A653SXK7"/>
<gene>
    <name evidence="1" type="ORF">MARI151_30366</name>
</gene>